<dbReference type="CDD" id="cd09911">
    <property type="entry name" value="Lin0431_like"/>
    <property type="match status" value="1"/>
</dbReference>
<keyword evidence="2" id="KW-1185">Reference proteome</keyword>
<dbReference type="Gene3D" id="2.60.320.10">
    <property type="entry name" value="N-utilization substance G protein NusG, insert domain"/>
    <property type="match status" value="1"/>
</dbReference>
<dbReference type="Proteomes" id="UP000029409">
    <property type="component" value="Chromosome"/>
</dbReference>
<sequence>MKRADMLLIAVILIAALAFLVPRYFSGNEAKGGQGKELVANVTVDGKHYRTIKLTKEEQTIDIRTERGYNILKVHDYGVEMYEADCPDQVCLGFGFITLPKQTIVCLPHRVLVEIASGAGEDEIDGFVQ</sequence>
<dbReference type="eggNOG" id="COG5341">
    <property type="taxonomic scope" value="Bacteria"/>
</dbReference>
<dbReference type="OrthoDB" id="47603at2"/>
<dbReference type="RefSeq" id="WP_042204882.1">
    <property type="nucleotide sequence ID" value="NZ_CP009288.1"/>
</dbReference>
<dbReference type="AlphaFoldDB" id="A0A089HKR3"/>
<organism evidence="1 2">
    <name type="scientific">Paenibacillus durus</name>
    <name type="common">Paenibacillus azotofixans</name>
    <dbReference type="NCBI Taxonomy" id="44251"/>
    <lineage>
        <taxon>Bacteria</taxon>
        <taxon>Bacillati</taxon>
        <taxon>Bacillota</taxon>
        <taxon>Bacilli</taxon>
        <taxon>Bacillales</taxon>
        <taxon>Paenibacillaceae</taxon>
        <taxon>Paenibacillus</taxon>
    </lineage>
</organism>
<dbReference type="KEGG" id="pdu:PDUR_02205"/>
<evidence type="ECO:0000313" key="2">
    <source>
        <dbReference type="Proteomes" id="UP000029409"/>
    </source>
</evidence>
<dbReference type="Pfam" id="PF07009">
    <property type="entry name" value="NusG_II"/>
    <property type="match status" value="1"/>
</dbReference>
<dbReference type="InterPro" id="IPR038690">
    <property type="entry name" value="NusG_2_sf"/>
</dbReference>
<name>A0A089HKR3_PAEDU</name>
<gene>
    <name evidence="1" type="ORF">PDUR_02205</name>
</gene>
<dbReference type="STRING" id="44251.PDUR_02205"/>
<accession>A0A089HKR3</accession>
<evidence type="ECO:0000313" key="1">
    <source>
        <dbReference type="EMBL" id="AIQ10953.1"/>
    </source>
</evidence>
<dbReference type="EMBL" id="CP009288">
    <property type="protein sequence ID" value="AIQ10953.1"/>
    <property type="molecule type" value="Genomic_DNA"/>
</dbReference>
<proteinExistence type="predicted"/>
<protein>
    <submittedName>
        <fullName evidence="1">Uncharacterized protein</fullName>
    </submittedName>
</protein>
<reference evidence="1 2" key="1">
    <citation type="submission" date="2014-08" db="EMBL/GenBank/DDBJ databases">
        <title>Comparative genomics of the Paenibacillus odorifer group.</title>
        <authorList>
            <person name="den Bakker H.C."/>
            <person name="Tsai Y.-C."/>
            <person name="Martin N."/>
            <person name="Korlach J."/>
            <person name="Wiedmann M."/>
        </authorList>
    </citation>
    <scope>NUCLEOTIDE SEQUENCE [LARGE SCALE GENOMIC DNA]</scope>
    <source>
        <strain evidence="1 2">DSM 1735</strain>
    </source>
</reference>